<dbReference type="NCBIfam" id="NF047859">
    <property type="entry name" value="StressCuResBhsA"/>
    <property type="match status" value="1"/>
</dbReference>
<evidence type="ECO:0000256" key="1">
    <source>
        <dbReference type="ARBA" id="ARBA00022729"/>
    </source>
</evidence>
<feature type="signal peptide" evidence="2">
    <location>
        <begin position="1"/>
        <end position="22"/>
    </location>
</feature>
<dbReference type="InterPro" id="IPR025543">
    <property type="entry name" value="Dodecin-like"/>
</dbReference>
<feature type="chain" id="PRO_5046952985" evidence="2">
    <location>
        <begin position="23"/>
        <end position="85"/>
    </location>
</feature>
<gene>
    <name evidence="4" type="ORF">ABU178_10255</name>
</gene>
<dbReference type="EMBL" id="JBGFSN010000004">
    <property type="protein sequence ID" value="MFH8134549.1"/>
    <property type="molecule type" value="Genomic_DNA"/>
</dbReference>
<comment type="caution">
    <text evidence="4">The sequence shown here is derived from an EMBL/GenBank/DDBJ whole genome shotgun (WGS) entry which is preliminary data.</text>
</comment>
<evidence type="ECO:0000259" key="3">
    <source>
        <dbReference type="Pfam" id="PF07338"/>
    </source>
</evidence>
<protein>
    <submittedName>
        <fullName evidence="4">YdgH/BhsA/McbA-like domain containing protein</fullName>
    </submittedName>
</protein>
<dbReference type="PANTHER" id="PTHR34156">
    <property type="entry name" value="OUTER MEMBRANE PROTEIN-RELATED-RELATED"/>
    <property type="match status" value="1"/>
</dbReference>
<proteinExistence type="predicted"/>
<keyword evidence="1 2" id="KW-0732">Signal</keyword>
<sequence>MKSIKLSVIAALLGTVSFAGFAAQQVNYSPVDQQKIGVISATGSSDLTSLENQLSEKAAAAGAKSFRITSTSGDNNLHGTAIIYN</sequence>
<evidence type="ECO:0000256" key="2">
    <source>
        <dbReference type="SAM" id="SignalP"/>
    </source>
</evidence>
<evidence type="ECO:0000313" key="5">
    <source>
        <dbReference type="Proteomes" id="UP001611251"/>
    </source>
</evidence>
<organism evidence="4 5">
    <name type="scientific">Pantoea osteomyelitidis</name>
    <dbReference type="NCBI Taxonomy" id="3230026"/>
    <lineage>
        <taxon>Bacteria</taxon>
        <taxon>Pseudomonadati</taxon>
        <taxon>Pseudomonadota</taxon>
        <taxon>Gammaproteobacteria</taxon>
        <taxon>Enterobacterales</taxon>
        <taxon>Erwiniaceae</taxon>
        <taxon>Pantoea</taxon>
    </lineage>
</organism>
<dbReference type="InterPro" id="IPR051096">
    <property type="entry name" value="BhsA/McbA_stress_biofilm_assoc"/>
</dbReference>
<accession>A0ABW7PXN5</accession>
<dbReference type="SUPFAM" id="SSF159871">
    <property type="entry name" value="YdgH-like"/>
    <property type="match status" value="1"/>
</dbReference>
<feature type="domain" description="YdgH/BhsA/McbA-like" evidence="3">
    <location>
        <begin position="34"/>
        <end position="85"/>
    </location>
</feature>
<dbReference type="RefSeq" id="WP_397214445.1">
    <property type="nucleotide sequence ID" value="NZ_JBGFSN010000004.1"/>
</dbReference>
<dbReference type="InterPro" id="IPR010854">
    <property type="entry name" value="YdgH/BhsA/McbA-like_dom"/>
</dbReference>
<dbReference type="Proteomes" id="UP001611251">
    <property type="component" value="Unassembled WGS sequence"/>
</dbReference>
<dbReference type="Pfam" id="PF07338">
    <property type="entry name" value="YdgH_BhsA-like"/>
    <property type="match status" value="1"/>
</dbReference>
<name>A0ABW7PXN5_9GAMM</name>
<evidence type="ECO:0000313" key="4">
    <source>
        <dbReference type="EMBL" id="MFH8134549.1"/>
    </source>
</evidence>
<keyword evidence="5" id="KW-1185">Reference proteome</keyword>
<reference evidence="4 5" key="1">
    <citation type="submission" date="2024-08" db="EMBL/GenBank/DDBJ databases">
        <title>Pantoea ronii - a newly identified human opportunistic pathogen.</title>
        <authorList>
            <person name="Keidar-Friedman D."/>
            <person name="Sorek N."/>
            <person name="Leshin-Carmel D."/>
            <person name="Tsur A."/>
            <person name="Amsalem M."/>
            <person name="Tolkach D."/>
            <person name="Brosh-Nissimov T."/>
        </authorList>
    </citation>
    <scope>NUCLEOTIDE SEQUENCE [LARGE SCALE GENOMIC DNA]</scope>
    <source>
        <strain evidence="4 5">AA23256</strain>
    </source>
</reference>
<dbReference type="Gene3D" id="3.30.1660.10">
    <property type="entry name" value="Flavin-binding protein dodecin"/>
    <property type="match status" value="1"/>
</dbReference>
<dbReference type="PANTHER" id="PTHR34156:SF10">
    <property type="entry name" value="MULTIPLE STRESS RESISTANCE PROTEIN BHSA"/>
    <property type="match status" value="1"/>
</dbReference>
<dbReference type="InterPro" id="IPR036275">
    <property type="entry name" value="YdgH-like_sf"/>
</dbReference>